<name>A0A1V4K0C6_PATFA</name>
<proteinExistence type="predicted"/>
<protein>
    <submittedName>
        <fullName evidence="1">Uncharacterized protein</fullName>
    </submittedName>
</protein>
<keyword evidence="2" id="KW-1185">Reference proteome</keyword>
<dbReference type="EMBL" id="LSYS01005191">
    <property type="protein sequence ID" value="OPJ77886.1"/>
    <property type="molecule type" value="Genomic_DNA"/>
</dbReference>
<accession>A0A1V4K0C6</accession>
<organism evidence="1 2">
    <name type="scientific">Patagioenas fasciata monilis</name>
    <dbReference type="NCBI Taxonomy" id="372326"/>
    <lineage>
        <taxon>Eukaryota</taxon>
        <taxon>Metazoa</taxon>
        <taxon>Chordata</taxon>
        <taxon>Craniata</taxon>
        <taxon>Vertebrata</taxon>
        <taxon>Euteleostomi</taxon>
        <taxon>Archelosauria</taxon>
        <taxon>Archosauria</taxon>
        <taxon>Dinosauria</taxon>
        <taxon>Saurischia</taxon>
        <taxon>Theropoda</taxon>
        <taxon>Coelurosauria</taxon>
        <taxon>Aves</taxon>
        <taxon>Neognathae</taxon>
        <taxon>Neoaves</taxon>
        <taxon>Columbimorphae</taxon>
        <taxon>Columbiformes</taxon>
        <taxon>Columbidae</taxon>
        <taxon>Patagioenas</taxon>
    </lineage>
</organism>
<gene>
    <name evidence="1" type="ORF">AV530_014914</name>
</gene>
<comment type="caution">
    <text evidence="1">The sequence shown here is derived from an EMBL/GenBank/DDBJ whole genome shotgun (WGS) entry which is preliminary data.</text>
</comment>
<reference evidence="1 2" key="1">
    <citation type="submission" date="2016-02" db="EMBL/GenBank/DDBJ databases">
        <title>Band-tailed pigeon sequencing and assembly.</title>
        <authorList>
            <person name="Soares A.E."/>
            <person name="Novak B.J."/>
            <person name="Rice E.S."/>
            <person name="O'Connell B."/>
            <person name="Chang D."/>
            <person name="Weber S."/>
            <person name="Shapiro B."/>
        </authorList>
    </citation>
    <scope>NUCLEOTIDE SEQUENCE [LARGE SCALE GENOMIC DNA]</scope>
    <source>
        <strain evidence="1">BTP2013</strain>
        <tissue evidence="1">Blood</tissue>
    </source>
</reference>
<evidence type="ECO:0000313" key="1">
    <source>
        <dbReference type="EMBL" id="OPJ77886.1"/>
    </source>
</evidence>
<dbReference type="AlphaFoldDB" id="A0A1V4K0C6"/>
<evidence type="ECO:0000313" key="2">
    <source>
        <dbReference type="Proteomes" id="UP000190648"/>
    </source>
</evidence>
<sequence>MLPGSAVLPDSSLHPSKQHILMSPATHKVKALMYVQDPAAVMQDALQNLLFGERIRSHGIFAKKILSIRKPGSVIDPQEFLKRRSLA</sequence>
<dbReference type="Proteomes" id="UP000190648">
    <property type="component" value="Unassembled WGS sequence"/>
</dbReference>